<protein>
    <submittedName>
        <fullName evidence="2">DUF892 family protein</fullName>
    </submittedName>
</protein>
<evidence type="ECO:0000313" key="2">
    <source>
        <dbReference type="EMBL" id="QGA26923.1"/>
    </source>
</evidence>
<dbReference type="InterPro" id="IPR012347">
    <property type="entry name" value="Ferritin-like"/>
</dbReference>
<dbReference type="Proteomes" id="UP000326921">
    <property type="component" value="Chromosome"/>
</dbReference>
<evidence type="ECO:0000313" key="3">
    <source>
        <dbReference type="Proteomes" id="UP000326921"/>
    </source>
</evidence>
<dbReference type="CDD" id="cd07909">
    <property type="entry name" value="YciF"/>
    <property type="match status" value="1"/>
</dbReference>
<gene>
    <name evidence="2" type="ORF">GFH32_11625</name>
</gene>
<name>A0A5Q0QBJ3_9SPHI</name>
<proteinExistence type="predicted"/>
<feature type="region of interest" description="Disordered" evidence="1">
    <location>
        <begin position="1"/>
        <end position="24"/>
    </location>
</feature>
<keyword evidence="3" id="KW-1185">Reference proteome</keyword>
<dbReference type="Pfam" id="PF05974">
    <property type="entry name" value="DUF892"/>
    <property type="match status" value="1"/>
</dbReference>
<dbReference type="KEGG" id="sphe:GFH32_11625"/>
<organism evidence="2 3">
    <name type="scientific">Sphingobacterium zhuxiongii</name>
    <dbReference type="NCBI Taxonomy" id="2662364"/>
    <lineage>
        <taxon>Bacteria</taxon>
        <taxon>Pseudomonadati</taxon>
        <taxon>Bacteroidota</taxon>
        <taxon>Sphingobacteriia</taxon>
        <taxon>Sphingobacteriales</taxon>
        <taxon>Sphingobacteriaceae</taxon>
        <taxon>Sphingobacterium</taxon>
    </lineage>
</organism>
<dbReference type="Gene3D" id="1.20.1260.10">
    <property type="match status" value="1"/>
</dbReference>
<evidence type="ECO:0000256" key="1">
    <source>
        <dbReference type="SAM" id="MobiDB-lite"/>
    </source>
</evidence>
<dbReference type="EMBL" id="CP045652">
    <property type="protein sequence ID" value="QGA26923.1"/>
    <property type="molecule type" value="Genomic_DNA"/>
</dbReference>
<accession>A0A5Q0QBJ3</accession>
<dbReference type="RefSeq" id="WP_153511765.1">
    <property type="nucleotide sequence ID" value="NZ_CP045652.1"/>
</dbReference>
<dbReference type="SUPFAM" id="SSF47240">
    <property type="entry name" value="Ferritin-like"/>
    <property type="match status" value="1"/>
</dbReference>
<dbReference type="PANTHER" id="PTHR30565">
    <property type="entry name" value="PROTEIN YCIF"/>
    <property type="match status" value="1"/>
</dbReference>
<dbReference type="PANTHER" id="PTHR30565:SF9">
    <property type="entry name" value="PROTEIN YCIF"/>
    <property type="match status" value="1"/>
</dbReference>
<dbReference type="AlphaFoldDB" id="A0A5Q0QBJ3"/>
<sequence length="185" mass="19985">MATTKKETSGSAANKETKVKAKADAAKDLQDLFEDGLKDIYWAEKELVKALPKMEKNASSKALKTALASHLKETKEHVSRLDDVFKSIGVKAEAVKCDAMAGLLEEGEGIMEETAIGAVRDAGIIAASQKVEHYEIATYGTLAAFAKVLSHKEALKFLLQTLKEEKACDENLTALADTNLNSKAE</sequence>
<dbReference type="InterPro" id="IPR010287">
    <property type="entry name" value="DUF892_YciF-like"/>
</dbReference>
<dbReference type="InterPro" id="IPR047114">
    <property type="entry name" value="YciF"/>
</dbReference>
<feature type="compositionally biased region" description="Basic and acidic residues" evidence="1">
    <location>
        <begin position="15"/>
        <end position="24"/>
    </location>
</feature>
<reference evidence="2 3" key="1">
    <citation type="submission" date="2019-10" db="EMBL/GenBank/DDBJ databases">
        <authorList>
            <person name="Dong K."/>
        </authorList>
    </citation>
    <scope>NUCLEOTIDE SEQUENCE [LARGE SCALE GENOMIC DNA]</scope>
    <source>
        <strain evidence="3">dk4302</strain>
    </source>
</reference>
<dbReference type="InterPro" id="IPR009078">
    <property type="entry name" value="Ferritin-like_SF"/>
</dbReference>